<dbReference type="InterPro" id="IPR029021">
    <property type="entry name" value="Prot-tyrosine_phosphatase-like"/>
</dbReference>
<dbReference type="SMART" id="SM00195">
    <property type="entry name" value="DSPc"/>
    <property type="match status" value="1"/>
</dbReference>
<dbReference type="CDD" id="cd14527">
    <property type="entry name" value="DSP_bac"/>
    <property type="match status" value="1"/>
</dbReference>
<reference evidence="3 4" key="1">
    <citation type="submission" date="2008-07" db="EMBL/GenBank/DDBJ databases">
        <authorList>
            <person name="El-Sayed N."/>
            <person name="Caler E."/>
            <person name="Inman J."/>
            <person name="Amedeo P."/>
            <person name="Hass B."/>
            <person name="Wortman J."/>
        </authorList>
    </citation>
    <scope>NUCLEOTIDE SEQUENCE [LARGE SCALE GENOMIC DNA]</scope>
    <source>
        <strain evidence="4">ATCC 50983 / TXsc</strain>
    </source>
</reference>
<evidence type="ECO:0000256" key="1">
    <source>
        <dbReference type="SAM" id="Phobius"/>
    </source>
</evidence>
<dbReference type="Gene3D" id="3.90.190.10">
    <property type="entry name" value="Protein tyrosine phosphatase superfamily"/>
    <property type="match status" value="1"/>
</dbReference>
<dbReference type="InterPro" id="IPR000387">
    <property type="entry name" value="Tyr_Pase_dom"/>
</dbReference>
<dbReference type="PROSITE" id="PS50056">
    <property type="entry name" value="TYR_PHOSPHATASE_2"/>
    <property type="match status" value="1"/>
</dbReference>
<dbReference type="Pfam" id="PF00782">
    <property type="entry name" value="DSPc"/>
    <property type="match status" value="1"/>
</dbReference>
<dbReference type="OrthoDB" id="1890923at2759"/>
<organism evidence="4">
    <name type="scientific">Perkinsus marinus (strain ATCC 50983 / TXsc)</name>
    <dbReference type="NCBI Taxonomy" id="423536"/>
    <lineage>
        <taxon>Eukaryota</taxon>
        <taxon>Sar</taxon>
        <taxon>Alveolata</taxon>
        <taxon>Perkinsozoa</taxon>
        <taxon>Perkinsea</taxon>
        <taxon>Perkinsida</taxon>
        <taxon>Perkinsidae</taxon>
        <taxon>Perkinsus</taxon>
    </lineage>
</organism>
<dbReference type="SUPFAM" id="SSF52799">
    <property type="entry name" value="(Phosphotyrosine protein) phosphatases II"/>
    <property type="match status" value="1"/>
</dbReference>
<dbReference type="InParanoid" id="C5KHC2"/>
<proteinExistence type="predicted"/>
<keyword evidence="1" id="KW-1133">Transmembrane helix</keyword>
<keyword evidence="1" id="KW-0812">Transmembrane</keyword>
<keyword evidence="4" id="KW-1185">Reference proteome</keyword>
<evidence type="ECO:0000313" key="3">
    <source>
        <dbReference type="EMBL" id="EER15984.1"/>
    </source>
</evidence>
<evidence type="ECO:0000313" key="4">
    <source>
        <dbReference type="Proteomes" id="UP000007800"/>
    </source>
</evidence>
<accession>C5KHC2</accession>
<feature type="transmembrane region" description="Helical" evidence="1">
    <location>
        <begin position="36"/>
        <end position="58"/>
    </location>
</feature>
<gene>
    <name evidence="3" type="ORF">Pmar_PMAR003445</name>
</gene>
<dbReference type="AlphaFoldDB" id="C5KHC2"/>
<name>C5KHC2_PERM5</name>
<dbReference type="GeneID" id="9060896"/>
<dbReference type="InterPro" id="IPR000340">
    <property type="entry name" value="Dual-sp_phosphatase_cat-dom"/>
</dbReference>
<dbReference type="InterPro" id="IPR020422">
    <property type="entry name" value="TYR_PHOSPHATASE_DUAL_dom"/>
</dbReference>
<dbReference type="OMA" id="NAYMCIP"/>
<dbReference type="RefSeq" id="XP_002784188.1">
    <property type="nucleotide sequence ID" value="XM_002784142.1"/>
</dbReference>
<dbReference type="Proteomes" id="UP000007800">
    <property type="component" value="Unassembled WGS sequence"/>
</dbReference>
<dbReference type="PANTHER" id="PTHR47216">
    <property type="match status" value="1"/>
</dbReference>
<keyword evidence="1" id="KW-0472">Membrane</keyword>
<evidence type="ECO:0000259" key="2">
    <source>
        <dbReference type="PROSITE" id="PS50056"/>
    </source>
</evidence>
<dbReference type="PANTHER" id="PTHR47216:SF4">
    <property type="entry name" value="OS01G0859400 PROTEIN"/>
    <property type="match status" value="1"/>
</dbReference>
<dbReference type="EMBL" id="GG673069">
    <property type="protein sequence ID" value="EER15984.1"/>
    <property type="molecule type" value="Genomic_DNA"/>
</dbReference>
<sequence length="207" mass="23160">MEGLEVPKHVAAGHAIVDRDCPHRTTGSLNVGRTVLLWPFFLFQWCYVSIAFLIHLTIASGWNPADSSAEVASGLFVGDIMASAFDNSWDAVLDITNELPRLSSSQNYHCIPTWDGTAPTVQQLDEACDYIGSLVKKKNENAHILIHCAHGKGRSVTVTTAVLVGLGIEPDWRSAYSRVRAHRRQAHLNRVMQQRLEDWETARRRKM</sequence>
<protein>
    <recommendedName>
        <fullName evidence="2">Tyrosine specific protein phosphatases domain-containing protein</fullName>
    </recommendedName>
</protein>
<feature type="domain" description="Tyrosine specific protein phosphatases" evidence="2">
    <location>
        <begin position="125"/>
        <end position="183"/>
    </location>
</feature>